<keyword evidence="3" id="KW-1185">Reference proteome</keyword>
<name>A0AAN9YTX7_9ORTH</name>
<evidence type="ECO:0000313" key="2">
    <source>
        <dbReference type="EMBL" id="KAK7789230.1"/>
    </source>
</evidence>
<comment type="caution">
    <text evidence="2">The sequence shown here is derived from an EMBL/GenBank/DDBJ whole genome shotgun (WGS) entry which is preliminary data.</text>
</comment>
<dbReference type="EMBL" id="JAZDUA010000806">
    <property type="protein sequence ID" value="KAK7789230.1"/>
    <property type="molecule type" value="Genomic_DNA"/>
</dbReference>
<feature type="region of interest" description="Disordered" evidence="1">
    <location>
        <begin position="111"/>
        <end position="161"/>
    </location>
</feature>
<reference evidence="2 3" key="1">
    <citation type="submission" date="2024-03" db="EMBL/GenBank/DDBJ databases">
        <title>The genome assembly and annotation of the cricket Gryllus longicercus Weissman &amp; Gray.</title>
        <authorList>
            <person name="Szrajer S."/>
            <person name="Gray D."/>
            <person name="Ylla G."/>
        </authorList>
    </citation>
    <scope>NUCLEOTIDE SEQUENCE [LARGE SCALE GENOMIC DNA]</scope>
    <source>
        <strain evidence="2">DAG 2021-001</strain>
        <tissue evidence="2">Whole body minus gut</tissue>
    </source>
</reference>
<accession>A0AAN9YTX7</accession>
<evidence type="ECO:0000256" key="1">
    <source>
        <dbReference type="SAM" id="MobiDB-lite"/>
    </source>
</evidence>
<evidence type="ECO:0000313" key="3">
    <source>
        <dbReference type="Proteomes" id="UP001378592"/>
    </source>
</evidence>
<dbReference type="AlphaFoldDB" id="A0AAN9YTX7"/>
<feature type="compositionally biased region" description="Basic and acidic residues" evidence="1">
    <location>
        <begin position="53"/>
        <end position="62"/>
    </location>
</feature>
<feature type="compositionally biased region" description="Polar residues" evidence="1">
    <location>
        <begin position="117"/>
        <end position="128"/>
    </location>
</feature>
<dbReference type="Proteomes" id="UP001378592">
    <property type="component" value="Unassembled WGS sequence"/>
</dbReference>
<gene>
    <name evidence="2" type="ORF">R5R35_007055</name>
</gene>
<proteinExistence type="predicted"/>
<protein>
    <submittedName>
        <fullName evidence="2">Uncharacterized protein</fullName>
    </submittedName>
</protein>
<sequence>MAEGDYEYEKMRCELLGLPPPETKPDPSEGESEGVGATGDVEEGAEGSGPATGEERLDRKEELEIDNEQIKHLSGGLDELNSILSVTQKKLNRFKVVCGSLTNLLKIKVGTSKGDEGTSSNNDSQVATDTEEDAGNQDTGGGQKETRKVVKSGQIRPQSDVSEMMDSQIDKLDSLIMKAETSQLSMSCQNKQMRQFLRK</sequence>
<organism evidence="2 3">
    <name type="scientific">Gryllus longicercus</name>
    <dbReference type="NCBI Taxonomy" id="2509291"/>
    <lineage>
        <taxon>Eukaryota</taxon>
        <taxon>Metazoa</taxon>
        <taxon>Ecdysozoa</taxon>
        <taxon>Arthropoda</taxon>
        <taxon>Hexapoda</taxon>
        <taxon>Insecta</taxon>
        <taxon>Pterygota</taxon>
        <taxon>Neoptera</taxon>
        <taxon>Polyneoptera</taxon>
        <taxon>Orthoptera</taxon>
        <taxon>Ensifera</taxon>
        <taxon>Gryllidea</taxon>
        <taxon>Grylloidea</taxon>
        <taxon>Gryllidae</taxon>
        <taxon>Gryllinae</taxon>
        <taxon>Gryllus</taxon>
    </lineage>
</organism>
<feature type="region of interest" description="Disordered" evidence="1">
    <location>
        <begin position="1"/>
        <end position="67"/>
    </location>
</feature>